<comment type="similarity">
    <text evidence="1">Belongs to the amidase family.</text>
</comment>
<feature type="domain" description="Amidase" evidence="5">
    <location>
        <begin position="78"/>
        <end position="524"/>
    </location>
</feature>
<dbReference type="HOGENOM" id="CLU_009600_9_2_1"/>
<dbReference type="AlphaFoldDB" id="A0A0C3GR39"/>
<gene>
    <name evidence="6" type="ORF">OIDMADRAFT_137066</name>
</gene>
<dbReference type="STRING" id="913774.A0A0C3GR39"/>
<feature type="binding site" evidence="4">
    <location>
        <position position="184"/>
    </location>
    <ligand>
        <name>substrate</name>
    </ligand>
</feature>
<evidence type="ECO:0000256" key="4">
    <source>
        <dbReference type="PIRSR" id="PIRSR001221-2"/>
    </source>
</evidence>
<dbReference type="Proteomes" id="UP000054321">
    <property type="component" value="Unassembled WGS sequence"/>
</dbReference>
<dbReference type="InterPro" id="IPR036928">
    <property type="entry name" value="AS_sf"/>
</dbReference>
<reference evidence="7" key="2">
    <citation type="submission" date="2015-01" db="EMBL/GenBank/DDBJ databases">
        <title>Evolutionary Origins and Diversification of the Mycorrhizal Mutualists.</title>
        <authorList>
            <consortium name="DOE Joint Genome Institute"/>
            <consortium name="Mycorrhizal Genomics Consortium"/>
            <person name="Kohler A."/>
            <person name="Kuo A."/>
            <person name="Nagy L.G."/>
            <person name="Floudas D."/>
            <person name="Copeland A."/>
            <person name="Barry K.W."/>
            <person name="Cichocki N."/>
            <person name="Veneault-Fourrey C."/>
            <person name="LaButti K."/>
            <person name="Lindquist E.A."/>
            <person name="Lipzen A."/>
            <person name="Lundell T."/>
            <person name="Morin E."/>
            <person name="Murat C."/>
            <person name="Riley R."/>
            <person name="Ohm R."/>
            <person name="Sun H."/>
            <person name="Tunlid A."/>
            <person name="Henrissat B."/>
            <person name="Grigoriev I.V."/>
            <person name="Hibbett D.S."/>
            <person name="Martin F."/>
        </authorList>
    </citation>
    <scope>NUCLEOTIDE SEQUENCE [LARGE SCALE GENOMIC DNA]</scope>
    <source>
        <strain evidence="7">Zn</strain>
    </source>
</reference>
<dbReference type="SUPFAM" id="SSF75304">
    <property type="entry name" value="Amidase signature (AS) enzymes"/>
    <property type="match status" value="1"/>
</dbReference>
<dbReference type="InterPro" id="IPR023631">
    <property type="entry name" value="Amidase_dom"/>
</dbReference>
<dbReference type="PIRSF" id="PIRSF001221">
    <property type="entry name" value="Amidase_fungi"/>
    <property type="match status" value="1"/>
</dbReference>
<proteinExistence type="inferred from homology"/>
<dbReference type="Gene3D" id="3.90.1300.10">
    <property type="entry name" value="Amidase signature (AS) domain"/>
    <property type="match status" value="1"/>
</dbReference>
<sequence length="539" mass="59002">MTVSQNWRQICAEKRNFRNLSIPEPWLLSQTGYSQESNLLSIPNTCGLLTKKELHITSEYDAVGIVAAIRDATFTAEEVTTAFCKRAAIAQQLTNCLTEIFFEEAIETARILDKERMSNPTRPLRPLHGLPISLKDSFKLAGKDATIGLVCFVNKPAENDSALVALLKRLGAILYCKTNVPQTMMTADSDNNIFGRTLNPNNTKLTAGGSTGGEGALIALRGSILGVGTDIAGSIRIPSSCNGIYGFKPTSNIVPYGGQQSDAPDGIVGINPSAGPMATSMRSCHFFMEVIMKANPGLFDCSVTKIPWLGIKSTSEKLRIGVVEDDTLYTPTPPLRRALRESVQKLKAAGHEIIPLQLPDVLANMKLIWQMFSLDGSAHLNELLHSTNEPLVESVVRTGLTTSPGKTLKEYFHINHDRTLACEKFTSVWKQYGLDAILSLPAPHTATPFDDWTVITYTSLFNLFDCPAVIIPVGKVKDIDVQDDSALYGEKDKKVYYLYTGPEFYRDAPTTLQLIGQRQEDEKLVAIATVVDSLLNGAN</sequence>
<dbReference type="EMBL" id="KN832892">
    <property type="protein sequence ID" value="KIM93804.1"/>
    <property type="molecule type" value="Genomic_DNA"/>
</dbReference>
<evidence type="ECO:0000259" key="5">
    <source>
        <dbReference type="Pfam" id="PF01425"/>
    </source>
</evidence>
<name>A0A0C3GR39_OIDMZ</name>
<evidence type="ECO:0000313" key="7">
    <source>
        <dbReference type="Proteomes" id="UP000054321"/>
    </source>
</evidence>
<protein>
    <recommendedName>
        <fullName evidence="5">Amidase domain-containing protein</fullName>
    </recommendedName>
</protein>
<dbReference type="InParanoid" id="A0A0C3GR39"/>
<evidence type="ECO:0000256" key="2">
    <source>
        <dbReference type="ARBA" id="ARBA00022801"/>
    </source>
</evidence>
<evidence type="ECO:0000256" key="3">
    <source>
        <dbReference type="PIRSR" id="PIRSR001221-1"/>
    </source>
</evidence>
<accession>A0A0C3GR39</accession>
<feature type="binding site" evidence="4">
    <location>
        <begin position="231"/>
        <end position="234"/>
    </location>
    <ligand>
        <name>substrate</name>
    </ligand>
</feature>
<evidence type="ECO:0000256" key="1">
    <source>
        <dbReference type="ARBA" id="ARBA00009199"/>
    </source>
</evidence>
<reference evidence="6 7" key="1">
    <citation type="submission" date="2014-04" db="EMBL/GenBank/DDBJ databases">
        <authorList>
            <consortium name="DOE Joint Genome Institute"/>
            <person name="Kuo A."/>
            <person name="Martino E."/>
            <person name="Perotto S."/>
            <person name="Kohler A."/>
            <person name="Nagy L.G."/>
            <person name="Floudas D."/>
            <person name="Copeland A."/>
            <person name="Barry K.W."/>
            <person name="Cichocki N."/>
            <person name="Veneault-Fourrey C."/>
            <person name="LaButti K."/>
            <person name="Lindquist E.A."/>
            <person name="Lipzen A."/>
            <person name="Lundell T."/>
            <person name="Morin E."/>
            <person name="Murat C."/>
            <person name="Sun H."/>
            <person name="Tunlid A."/>
            <person name="Henrissat B."/>
            <person name="Grigoriev I.V."/>
            <person name="Hibbett D.S."/>
            <person name="Martin F."/>
            <person name="Nordberg H.P."/>
            <person name="Cantor M.N."/>
            <person name="Hua S.X."/>
        </authorList>
    </citation>
    <scope>NUCLEOTIDE SEQUENCE [LARGE SCALE GENOMIC DNA]</scope>
    <source>
        <strain evidence="6 7">Zn</strain>
    </source>
</reference>
<keyword evidence="7" id="KW-1185">Reference proteome</keyword>
<dbReference type="GO" id="GO:0016787">
    <property type="term" value="F:hydrolase activity"/>
    <property type="evidence" value="ECO:0007669"/>
    <property type="project" value="UniProtKB-KW"/>
</dbReference>
<evidence type="ECO:0000313" key="6">
    <source>
        <dbReference type="EMBL" id="KIM93804.1"/>
    </source>
</evidence>
<dbReference type="OrthoDB" id="6428749at2759"/>
<dbReference type="PANTHER" id="PTHR46072">
    <property type="entry name" value="AMIDASE-RELATED-RELATED"/>
    <property type="match status" value="1"/>
</dbReference>
<feature type="active site" description="Charge relay system" evidence="3">
    <location>
        <position position="135"/>
    </location>
</feature>
<dbReference type="PANTHER" id="PTHR46072:SF3">
    <property type="entry name" value="AMIDASE"/>
    <property type="match status" value="1"/>
</dbReference>
<organism evidence="6 7">
    <name type="scientific">Oidiodendron maius (strain Zn)</name>
    <dbReference type="NCBI Taxonomy" id="913774"/>
    <lineage>
        <taxon>Eukaryota</taxon>
        <taxon>Fungi</taxon>
        <taxon>Dikarya</taxon>
        <taxon>Ascomycota</taxon>
        <taxon>Pezizomycotina</taxon>
        <taxon>Leotiomycetes</taxon>
        <taxon>Leotiomycetes incertae sedis</taxon>
        <taxon>Myxotrichaceae</taxon>
        <taxon>Oidiodendron</taxon>
    </lineage>
</organism>
<feature type="active site" description="Acyl-ester intermediate" evidence="3">
    <location>
        <position position="234"/>
    </location>
</feature>
<keyword evidence="2" id="KW-0378">Hydrolase</keyword>
<feature type="binding site" evidence="4">
    <location>
        <position position="210"/>
    </location>
    <ligand>
        <name>substrate</name>
    </ligand>
</feature>
<feature type="active site" description="Charge relay system" evidence="3">
    <location>
        <position position="210"/>
    </location>
</feature>
<dbReference type="Pfam" id="PF01425">
    <property type="entry name" value="Amidase"/>
    <property type="match status" value="1"/>
</dbReference>